<gene>
    <name evidence="2" type="ORF">CEV31_2417</name>
</gene>
<evidence type="ECO:0000313" key="3">
    <source>
        <dbReference type="Proteomes" id="UP000215590"/>
    </source>
</evidence>
<dbReference type="Proteomes" id="UP000215590">
    <property type="component" value="Unassembled WGS sequence"/>
</dbReference>
<dbReference type="InterPro" id="IPR005297">
    <property type="entry name" value="Lipoprotein_repeat"/>
</dbReference>
<dbReference type="PIRSF" id="PIRSF029720">
    <property type="entry name" value="UCP029720"/>
    <property type="match status" value="1"/>
</dbReference>
<evidence type="ECO:0000313" key="2">
    <source>
        <dbReference type="EMBL" id="OYR19074.1"/>
    </source>
</evidence>
<name>A0A256FW53_9HYPH</name>
<evidence type="ECO:0000256" key="1">
    <source>
        <dbReference type="SAM" id="SignalP"/>
    </source>
</evidence>
<dbReference type="OrthoDB" id="9800666at2"/>
<accession>A0A256FW53</accession>
<evidence type="ECO:0008006" key="4">
    <source>
        <dbReference type="Google" id="ProtNLM"/>
    </source>
</evidence>
<dbReference type="PANTHER" id="PTHR39335">
    <property type="entry name" value="BLL4220 PROTEIN"/>
    <property type="match status" value="1"/>
</dbReference>
<dbReference type="PANTHER" id="PTHR39335:SF1">
    <property type="entry name" value="BLL4220 PROTEIN"/>
    <property type="match status" value="1"/>
</dbReference>
<proteinExistence type="predicted"/>
<dbReference type="InterPro" id="IPR014558">
    <property type="entry name" value="UCP029720"/>
</dbReference>
<feature type="signal peptide" evidence="1">
    <location>
        <begin position="1"/>
        <end position="20"/>
    </location>
</feature>
<protein>
    <recommendedName>
        <fullName evidence="4">Lipoprotein</fullName>
    </recommendedName>
</protein>
<keyword evidence="1" id="KW-0732">Signal</keyword>
<comment type="caution">
    <text evidence="2">The sequence shown here is derived from an EMBL/GenBank/DDBJ whole genome shotgun (WGS) entry which is preliminary data.</text>
</comment>
<dbReference type="EMBL" id="NNRJ01000019">
    <property type="protein sequence ID" value="OYR19074.1"/>
    <property type="molecule type" value="Genomic_DNA"/>
</dbReference>
<keyword evidence="3" id="KW-1185">Reference proteome</keyword>
<dbReference type="GO" id="GO:0043448">
    <property type="term" value="P:alkane catabolic process"/>
    <property type="evidence" value="ECO:0007669"/>
    <property type="project" value="TreeGrafter"/>
</dbReference>
<feature type="chain" id="PRO_5012739266" description="Lipoprotein" evidence="1">
    <location>
        <begin position="21"/>
        <end position="123"/>
    </location>
</feature>
<organism evidence="2 3">
    <name type="scientific">Brucella thiophenivorans</name>
    <dbReference type="NCBI Taxonomy" id="571255"/>
    <lineage>
        <taxon>Bacteria</taxon>
        <taxon>Pseudomonadati</taxon>
        <taxon>Pseudomonadota</taxon>
        <taxon>Alphaproteobacteria</taxon>
        <taxon>Hyphomicrobiales</taxon>
        <taxon>Brucellaceae</taxon>
        <taxon>Brucella/Ochrobactrum group</taxon>
        <taxon>Brucella</taxon>
    </lineage>
</organism>
<dbReference type="Pfam" id="PF03640">
    <property type="entry name" value="Lipoprotein_15"/>
    <property type="match status" value="2"/>
</dbReference>
<dbReference type="RefSeq" id="WP_094507133.1">
    <property type="nucleotide sequence ID" value="NZ_JBHEEK010000002.1"/>
</dbReference>
<reference evidence="2 3" key="1">
    <citation type="submission" date="2017-07" db="EMBL/GenBank/DDBJ databases">
        <title>Phylogenetic study on the rhizospheric bacterium Ochrobactrum sp. A44.</title>
        <authorList>
            <person name="Krzyzanowska D.M."/>
            <person name="Ossowicki A."/>
            <person name="Rajewska M."/>
            <person name="Maciag T."/>
            <person name="Kaczynski Z."/>
            <person name="Czerwicka M."/>
            <person name="Jafra S."/>
        </authorList>
    </citation>
    <scope>NUCLEOTIDE SEQUENCE [LARGE SCALE GENOMIC DNA]</scope>
    <source>
        <strain evidence="2 3">DSM 7216</strain>
    </source>
</reference>
<dbReference type="AlphaFoldDB" id="A0A256FW53"/>
<sequence length="123" mass="13410">MKRILASLAILAFTSVSALAAQPAMMGDSSAGKMLVTSKGMTLYTFDKDMMGKSECDAKCLKMWPAFYADKSAKSDGDFTVVKASDGKNMWAYKGMPLYRYHDDKKAGDMMGDGKGGVWHIVK</sequence>